<dbReference type="PANTHER" id="PTHR37164:SF1">
    <property type="entry name" value="BACTERIOHEMERYTHRIN"/>
    <property type="match status" value="1"/>
</dbReference>
<dbReference type="GO" id="GO:0046872">
    <property type="term" value="F:metal ion binding"/>
    <property type="evidence" value="ECO:0007669"/>
    <property type="project" value="UniProtKB-KW"/>
</dbReference>
<name>A0A2K8L485_9PROT</name>
<dbReference type="PANTHER" id="PTHR37164">
    <property type="entry name" value="BACTERIOHEMERYTHRIN"/>
    <property type="match status" value="1"/>
</dbReference>
<dbReference type="InterPro" id="IPR050669">
    <property type="entry name" value="Hemerythrin"/>
</dbReference>
<dbReference type="PROSITE" id="PS00550">
    <property type="entry name" value="HEMERYTHRINS"/>
    <property type="match status" value="1"/>
</dbReference>
<organism evidence="6 7">
    <name type="scientific">Mariprofundus ferrinatatus</name>
    <dbReference type="NCBI Taxonomy" id="1921087"/>
    <lineage>
        <taxon>Bacteria</taxon>
        <taxon>Pseudomonadati</taxon>
        <taxon>Pseudomonadota</taxon>
        <taxon>Candidatius Mariprofundia</taxon>
        <taxon>Mariprofundales</taxon>
        <taxon>Mariprofundaceae</taxon>
        <taxon>Mariprofundus</taxon>
    </lineage>
</organism>
<dbReference type="SUPFAM" id="SSF47188">
    <property type="entry name" value="Hemerythrin-like"/>
    <property type="match status" value="1"/>
</dbReference>
<keyword evidence="7" id="KW-1185">Reference proteome</keyword>
<dbReference type="Pfam" id="PF01814">
    <property type="entry name" value="Hemerythrin"/>
    <property type="match status" value="1"/>
</dbReference>
<keyword evidence="3" id="KW-0479">Metal-binding</keyword>
<dbReference type="InterPro" id="IPR016131">
    <property type="entry name" value="Haemerythrin_Fe_BS"/>
</dbReference>
<protein>
    <submittedName>
        <fullName evidence="6">Hemerythrin</fullName>
    </submittedName>
</protein>
<sequence>MTLYASDLPEVPFRAMHDVHLEEVEMINAIDALIEDLEAGDAAAYTLDERLAGLLAHTKAHFSNEERLMLEARFPPYPVHKGAHDLFLRELEAAIADWNATHRIVAIAAFMRGRLPDWMKDHIGSMDFVTARFLAMRE</sequence>
<evidence type="ECO:0000256" key="3">
    <source>
        <dbReference type="ARBA" id="ARBA00022723"/>
    </source>
</evidence>
<dbReference type="InterPro" id="IPR035938">
    <property type="entry name" value="Hemerythrin-like_sf"/>
</dbReference>
<dbReference type="KEGG" id="mfn:Ga0123462_0171"/>
<evidence type="ECO:0000256" key="1">
    <source>
        <dbReference type="ARBA" id="ARBA00010587"/>
    </source>
</evidence>
<dbReference type="NCBIfam" id="TIGR02481">
    <property type="entry name" value="hemeryth_dom"/>
    <property type="match status" value="1"/>
</dbReference>
<accession>A0A2K8L485</accession>
<dbReference type="InterPro" id="IPR012312">
    <property type="entry name" value="Hemerythrin-like"/>
</dbReference>
<keyword evidence="2" id="KW-0813">Transport</keyword>
<keyword evidence="2" id="KW-0561">Oxygen transport</keyword>
<evidence type="ECO:0000259" key="5">
    <source>
        <dbReference type="Pfam" id="PF01814"/>
    </source>
</evidence>
<dbReference type="Gene3D" id="1.20.120.50">
    <property type="entry name" value="Hemerythrin-like"/>
    <property type="match status" value="1"/>
</dbReference>
<dbReference type="OrthoDB" id="5296936at2"/>
<dbReference type="GO" id="GO:0005344">
    <property type="term" value="F:oxygen carrier activity"/>
    <property type="evidence" value="ECO:0007669"/>
    <property type="project" value="UniProtKB-KW"/>
</dbReference>
<evidence type="ECO:0000313" key="6">
    <source>
        <dbReference type="EMBL" id="ATX81049.1"/>
    </source>
</evidence>
<proteinExistence type="inferred from homology"/>
<dbReference type="InterPro" id="IPR012827">
    <property type="entry name" value="Hemerythrin_metal-bd"/>
</dbReference>
<dbReference type="CDD" id="cd12107">
    <property type="entry name" value="Hemerythrin"/>
    <property type="match status" value="1"/>
</dbReference>
<dbReference type="EMBL" id="CP018800">
    <property type="protein sequence ID" value="ATX81049.1"/>
    <property type="molecule type" value="Genomic_DNA"/>
</dbReference>
<feature type="domain" description="Hemerythrin-like" evidence="5">
    <location>
        <begin position="13"/>
        <end position="129"/>
    </location>
</feature>
<dbReference type="RefSeq" id="WP_157821227.1">
    <property type="nucleotide sequence ID" value="NZ_CP018800.1"/>
</dbReference>
<keyword evidence="4" id="KW-0408">Iron</keyword>
<evidence type="ECO:0000256" key="4">
    <source>
        <dbReference type="ARBA" id="ARBA00023004"/>
    </source>
</evidence>
<evidence type="ECO:0000256" key="2">
    <source>
        <dbReference type="ARBA" id="ARBA00022621"/>
    </source>
</evidence>
<reference evidence="6 7" key="1">
    <citation type="submission" date="2016-12" db="EMBL/GenBank/DDBJ databases">
        <title>Isolation and genomic insights into novel planktonic Zetaproteobacteria from stratified waters of the Chesapeake Bay.</title>
        <authorList>
            <person name="McAllister S.M."/>
            <person name="Kato S."/>
            <person name="Chan C.S."/>
            <person name="Chiu B.K."/>
            <person name="Field E.K."/>
        </authorList>
    </citation>
    <scope>NUCLEOTIDE SEQUENCE [LARGE SCALE GENOMIC DNA]</scope>
    <source>
        <strain evidence="6 7">CP-8</strain>
    </source>
</reference>
<evidence type="ECO:0000313" key="7">
    <source>
        <dbReference type="Proteomes" id="UP000231637"/>
    </source>
</evidence>
<dbReference type="Proteomes" id="UP000231637">
    <property type="component" value="Chromosome"/>
</dbReference>
<dbReference type="AlphaFoldDB" id="A0A2K8L485"/>
<comment type="similarity">
    <text evidence="1">Belongs to the hemerythrin family.</text>
</comment>
<gene>
    <name evidence="6" type="ORF">Ga0123462_0171</name>
</gene>